<keyword evidence="4 5" id="KW-0472">Membrane</keyword>
<keyword evidence="9" id="KW-1185">Reference proteome</keyword>
<gene>
    <name evidence="8" type="ORF">J2Z66_002616</name>
</gene>
<dbReference type="InterPro" id="IPR053150">
    <property type="entry name" value="Teicoplanin_resist-assoc"/>
</dbReference>
<comment type="caution">
    <text evidence="8">The sequence shown here is derived from an EMBL/GenBank/DDBJ whole genome shotgun (WGS) entry which is preliminary data.</text>
</comment>
<dbReference type="InterPro" id="IPR010432">
    <property type="entry name" value="RDD"/>
</dbReference>
<dbReference type="PIRSF" id="PIRSF031578">
    <property type="entry name" value="Uncharacterised_Vanz_RDD-cont"/>
    <property type="match status" value="1"/>
</dbReference>
<evidence type="ECO:0000256" key="5">
    <source>
        <dbReference type="SAM" id="Phobius"/>
    </source>
</evidence>
<dbReference type="InterPro" id="IPR006976">
    <property type="entry name" value="VanZ-like"/>
</dbReference>
<reference evidence="8 9" key="1">
    <citation type="submission" date="2021-03" db="EMBL/GenBank/DDBJ databases">
        <title>Genomic Encyclopedia of Type Strains, Phase IV (KMG-IV): sequencing the most valuable type-strain genomes for metagenomic binning, comparative biology and taxonomic classification.</title>
        <authorList>
            <person name="Goeker M."/>
        </authorList>
    </citation>
    <scope>NUCLEOTIDE SEQUENCE [LARGE SCALE GENOMIC DNA]</scope>
    <source>
        <strain evidence="8 9">DSM 26048</strain>
    </source>
</reference>
<comment type="subcellular location">
    <subcellularLocation>
        <location evidence="1">Membrane</location>
        <topology evidence="1">Multi-pass membrane protein</topology>
    </subcellularLocation>
</comment>
<feature type="transmembrane region" description="Helical" evidence="5">
    <location>
        <begin position="176"/>
        <end position="200"/>
    </location>
</feature>
<feature type="domain" description="VanZ-like" evidence="6">
    <location>
        <begin position="49"/>
        <end position="191"/>
    </location>
</feature>
<dbReference type="InterPro" id="IPR021192">
    <property type="entry name" value="UCP031578_Vanz/RDD"/>
</dbReference>
<name>A0ABS4ITW3_9BACL</name>
<feature type="transmembrane region" description="Helical" evidence="5">
    <location>
        <begin position="44"/>
        <end position="64"/>
    </location>
</feature>
<evidence type="ECO:0000256" key="4">
    <source>
        <dbReference type="ARBA" id="ARBA00023136"/>
    </source>
</evidence>
<dbReference type="PANTHER" id="PTHR36834:SF1">
    <property type="entry name" value="INTEGRAL MEMBRANE PROTEIN"/>
    <property type="match status" value="1"/>
</dbReference>
<keyword evidence="2 5" id="KW-0812">Transmembrane</keyword>
<evidence type="ECO:0000259" key="7">
    <source>
        <dbReference type="Pfam" id="PF06271"/>
    </source>
</evidence>
<dbReference type="Pfam" id="PF04892">
    <property type="entry name" value="VanZ"/>
    <property type="match status" value="1"/>
</dbReference>
<keyword evidence="3 5" id="KW-1133">Transmembrane helix</keyword>
<dbReference type="Pfam" id="PF06271">
    <property type="entry name" value="RDD"/>
    <property type="match status" value="1"/>
</dbReference>
<feature type="transmembrane region" description="Helical" evidence="5">
    <location>
        <begin position="112"/>
        <end position="134"/>
    </location>
</feature>
<feature type="domain" description="RDD" evidence="7">
    <location>
        <begin position="217"/>
        <end position="335"/>
    </location>
</feature>
<feature type="transmembrane region" description="Helical" evidence="5">
    <location>
        <begin position="6"/>
        <end position="32"/>
    </location>
</feature>
<evidence type="ECO:0000313" key="9">
    <source>
        <dbReference type="Proteomes" id="UP001519287"/>
    </source>
</evidence>
<feature type="transmembrane region" description="Helical" evidence="5">
    <location>
        <begin position="317"/>
        <end position="336"/>
    </location>
</feature>
<feature type="transmembrane region" description="Helical" evidence="5">
    <location>
        <begin position="292"/>
        <end position="311"/>
    </location>
</feature>
<sequence length="358" mass="41223">MLKFYLFPISYAFLTFPVAALLFTLPFLIIQYRRHGYVNKLRGALLYLFLLYLMNALFLVLLPLPASRHNAPPDVSSYMQWIPFNFIQDMLRETRVVLDKPSTYMHIFQERAFLQVLFNVCLVVPFGMFLRYYLRARWIRCLIASFGLSLFFEVTQVTGIYGIYDYPYRLFDVDDLLLNTLGGLIGFITAEWLSSLLPRIDKLDDNLDLSQKRVSYTRRGIALMLDWIVLLPVLVITGDYSLPVAYVVVVIGYFIIIPYCTNGQTLGKLIVRIRIKGSGEELMMRELAIRSGLLYVLLGGLNVCFVSTGFNSGVIEILFAVALFVVDAWFTIHLLIRLFNRDKKLFYEAKSGTTHIIS</sequence>
<evidence type="ECO:0000256" key="3">
    <source>
        <dbReference type="ARBA" id="ARBA00022989"/>
    </source>
</evidence>
<feature type="transmembrane region" description="Helical" evidence="5">
    <location>
        <begin position="221"/>
        <end position="238"/>
    </location>
</feature>
<dbReference type="RefSeq" id="WP_209971761.1">
    <property type="nucleotide sequence ID" value="NZ_JAGGLB010000007.1"/>
</dbReference>
<protein>
    <submittedName>
        <fullName evidence="8">Glycopeptide antibiotics resistance protein</fullName>
    </submittedName>
</protein>
<proteinExistence type="predicted"/>
<feature type="transmembrane region" description="Helical" evidence="5">
    <location>
        <begin position="141"/>
        <end position="164"/>
    </location>
</feature>
<evidence type="ECO:0000256" key="2">
    <source>
        <dbReference type="ARBA" id="ARBA00022692"/>
    </source>
</evidence>
<dbReference type="EMBL" id="JAGGLB010000007">
    <property type="protein sequence ID" value="MBP1991009.1"/>
    <property type="molecule type" value="Genomic_DNA"/>
</dbReference>
<organism evidence="8 9">
    <name type="scientific">Paenibacillus eucommiae</name>
    <dbReference type="NCBI Taxonomy" id="1355755"/>
    <lineage>
        <taxon>Bacteria</taxon>
        <taxon>Bacillati</taxon>
        <taxon>Bacillota</taxon>
        <taxon>Bacilli</taxon>
        <taxon>Bacillales</taxon>
        <taxon>Paenibacillaceae</taxon>
        <taxon>Paenibacillus</taxon>
    </lineage>
</organism>
<accession>A0ABS4ITW3</accession>
<feature type="transmembrane region" description="Helical" evidence="5">
    <location>
        <begin position="244"/>
        <end position="271"/>
    </location>
</feature>
<evidence type="ECO:0000259" key="6">
    <source>
        <dbReference type="Pfam" id="PF04892"/>
    </source>
</evidence>
<evidence type="ECO:0000256" key="1">
    <source>
        <dbReference type="ARBA" id="ARBA00004141"/>
    </source>
</evidence>
<evidence type="ECO:0000313" key="8">
    <source>
        <dbReference type="EMBL" id="MBP1991009.1"/>
    </source>
</evidence>
<dbReference type="PANTHER" id="PTHR36834">
    <property type="entry name" value="MEMBRANE PROTEIN-RELATED"/>
    <property type="match status" value="1"/>
</dbReference>
<dbReference type="Proteomes" id="UP001519287">
    <property type="component" value="Unassembled WGS sequence"/>
</dbReference>